<gene>
    <name evidence="1" type="ORF">EV646_117119</name>
</gene>
<dbReference type="SUPFAM" id="SSF55961">
    <property type="entry name" value="Bet v1-like"/>
    <property type="match status" value="1"/>
</dbReference>
<dbReference type="InterPro" id="IPR023393">
    <property type="entry name" value="START-like_dom_sf"/>
</dbReference>
<proteinExistence type="predicted"/>
<dbReference type="CDD" id="cd07812">
    <property type="entry name" value="SRPBCC"/>
    <property type="match status" value="1"/>
</dbReference>
<dbReference type="OrthoDB" id="4483486at2"/>
<sequence length="145" mass="16536">MTENEWLVRAPVPDVFAILTDGWTYAAWVVGASRVRDVEKGWPQPGHSIHHSVGMWPLLIDDTTRVEQYEPNRFLQLTVRAWPTGEGRVEFVATDRDGDCHLIMREQAVKGPMAAIPHSIVDPLLRLRNHETLRRLALLAEKHSN</sequence>
<dbReference type="Gene3D" id="3.30.530.20">
    <property type="match status" value="1"/>
</dbReference>
<dbReference type="EMBL" id="SLWR01000017">
    <property type="protein sequence ID" value="TCO40578.1"/>
    <property type="molecule type" value="Genomic_DNA"/>
</dbReference>
<name>A0A4R2IAZ1_9ACTN</name>
<protein>
    <recommendedName>
        <fullName evidence="3">Polyketide cyclase/dehydrase/lipid transport protein</fullName>
    </recommendedName>
</protein>
<evidence type="ECO:0000313" key="1">
    <source>
        <dbReference type="EMBL" id="TCO40578.1"/>
    </source>
</evidence>
<accession>A0A4R2IAZ1</accession>
<evidence type="ECO:0000313" key="2">
    <source>
        <dbReference type="Proteomes" id="UP000295573"/>
    </source>
</evidence>
<dbReference type="AlphaFoldDB" id="A0A4R2IAZ1"/>
<comment type="caution">
    <text evidence="1">The sequence shown here is derived from an EMBL/GenBank/DDBJ whole genome shotgun (WGS) entry which is preliminary data.</text>
</comment>
<dbReference type="RefSeq" id="WP_132156788.1">
    <property type="nucleotide sequence ID" value="NZ_SLWR01000017.1"/>
</dbReference>
<dbReference type="Proteomes" id="UP000295573">
    <property type="component" value="Unassembled WGS sequence"/>
</dbReference>
<evidence type="ECO:0008006" key="3">
    <source>
        <dbReference type="Google" id="ProtNLM"/>
    </source>
</evidence>
<reference evidence="1 2" key="1">
    <citation type="journal article" date="2015" name="Stand. Genomic Sci.">
        <title>Genomic Encyclopedia of Bacterial and Archaeal Type Strains, Phase III: the genomes of soil and plant-associated and newly described type strains.</title>
        <authorList>
            <person name="Whitman W.B."/>
            <person name="Woyke T."/>
            <person name="Klenk H.P."/>
            <person name="Zhou Y."/>
            <person name="Lilburn T.G."/>
            <person name="Beck B.J."/>
            <person name="De Vos P."/>
            <person name="Vandamme P."/>
            <person name="Eisen J.A."/>
            <person name="Garrity G."/>
            <person name="Hugenholtz P."/>
            <person name="Kyrpides N.C."/>
        </authorList>
    </citation>
    <scope>NUCLEOTIDE SEQUENCE [LARGE SCALE GENOMIC DNA]</scope>
    <source>
        <strain evidence="1 2">VKM Ac-2541</strain>
    </source>
</reference>
<organism evidence="1 2">
    <name type="scientific">Kribbella antiqua</name>
    <dbReference type="NCBI Taxonomy" id="2512217"/>
    <lineage>
        <taxon>Bacteria</taxon>
        <taxon>Bacillati</taxon>
        <taxon>Actinomycetota</taxon>
        <taxon>Actinomycetes</taxon>
        <taxon>Propionibacteriales</taxon>
        <taxon>Kribbellaceae</taxon>
        <taxon>Kribbella</taxon>
    </lineage>
</organism>
<keyword evidence="2" id="KW-1185">Reference proteome</keyword>